<proteinExistence type="predicted"/>
<dbReference type="Proteomes" id="UP000681722">
    <property type="component" value="Unassembled WGS sequence"/>
</dbReference>
<evidence type="ECO:0000313" key="1">
    <source>
        <dbReference type="EMBL" id="CAF1487313.1"/>
    </source>
</evidence>
<evidence type="ECO:0000313" key="3">
    <source>
        <dbReference type="Proteomes" id="UP000663829"/>
    </source>
</evidence>
<protein>
    <submittedName>
        <fullName evidence="1">Uncharacterized protein</fullName>
    </submittedName>
</protein>
<dbReference type="SUPFAM" id="SSF56219">
    <property type="entry name" value="DNase I-like"/>
    <property type="match status" value="1"/>
</dbReference>
<keyword evidence="3" id="KW-1185">Reference proteome</keyword>
<dbReference type="AlphaFoldDB" id="A0A815S8V6"/>
<name>A0A815S8V6_9BILA</name>
<dbReference type="OrthoDB" id="425681at2759"/>
<reference evidence="1" key="1">
    <citation type="submission" date="2021-02" db="EMBL/GenBank/DDBJ databases">
        <authorList>
            <person name="Nowell W R."/>
        </authorList>
    </citation>
    <scope>NUCLEOTIDE SEQUENCE</scope>
</reference>
<organism evidence="1 3">
    <name type="scientific">Didymodactylos carnosus</name>
    <dbReference type="NCBI Taxonomy" id="1234261"/>
    <lineage>
        <taxon>Eukaryota</taxon>
        <taxon>Metazoa</taxon>
        <taxon>Spiralia</taxon>
        <taxon>Gnathifera</taxon>
        <taxon>Rotifera</taxon>
        <taxon>Eurotatoria</taxon>
        <taxon>Bdelloidea</taxon>
        <taxon>Philodinida</taxon>
        <taxon>Philodinidae</taxon>
        <taxon>Didymodactylos</taxon>
    </lineage>
</organism>
<dbReference type="EMBL" id="CAJOBC010086995">
    <property type="protein sequence ID" value="CAF4351062.1"/>
    <property type="molecule type" value="Genomic_DNA"/>
</dbReference>
<gene>
    <name evidence="1" type="ORF">GPM918_LOCUS36095</name>
    <name evidence="2" type="ORF">SRO942_LOCUS36822</name>
</gene>
<evidence type="ECO:0000313" key="2">
    <source>
        <dbReference type="EMBL" id="CAF4351062.1"/>
    </source>
</evidence>
<comment type="caution">
    <text evidence="1">The sequence shown here is derived from an EMBL/GenBank/DDBJ whole genome shotgun (WGS) entry which is preliminary data.</text>
</comment>
<dbReference type="Proteomes" id="UP000663829">
    <property type="component" value="Unassembled WGS sequence"/>
</dbReference>
<dbReference type="EMBL" id="CAJNOQ010021508">
    <property type="protein sequence ID" value="CAF1487313.1"/>
    <property type="molecule type" value="Genomic_DNA"/>
</dbReference>
<sequence length="46" mass="5058">MPTSASDDEEVDKLYEQIVELIAAEKANEYLIIMGDWNAVLGEGAD</sequence>
<feature type="non-terminal residue" evidence="1">
    <location>
        <position position="46"/>
    </location>
</feature>
<dbReference type="InterPro" id="IPR036691">
    <property type="entry name" value="Endo/exonu/phosph_ase_sf"/>
</dbReference>
<accession>A0A815S8V6</accession>